<dbReference type="STRING" id="551115.Aazo_3521"/>
<dbReference type="HOGENOM" id="CLU_1576886_0_0_3"/>
<evidence type="ECO:0000313" key="2">
    <source>
        <dbReference type="EMBL" id="ADI65129.1"/>
    </source>
</evidence>
<dbReference type="KEGG" id="naz:Aazo_3521"/>
<feature type="transmembrane region" description="Helical" evidence="1">
    <location>
        <begin position="23"/>
        <end position="56"/>
    </location>
</feature>
<reference evidence="2 3" key="1">
    <citation type="journal article" date="2010" name="PLoS ONE">
        <title>Genome erosion in a nitrogen-fixing vertically transmitted endosymbiotic multicellular cyanobacterium.</title>
        <authorList>
            <person name="Ran L."/>
            <person name="Larsson J."/>
            <person name="Vigil-Stenman T."/>
            <person name="Nylander J.A."/>
            <person name="Ininbergs K."/>
            <person name="Zheng W.W."/>
            <person name="Lapidus A."/>
            <person name="Lowry S."/>
            <person name="Haselkorn R."/>
            <person name="Bergman B."/>
        </authorList>
    </citation>
    <scope>NUCLEOTIDE SEQUENCE [LARGE SCALE GENOMIC DNA]</scope>
    <source>
        <strain evidence="2 3">0708</strain>
    </source>
</reference>
<evidence type="ECO:0000313" key="3">
    <source>
        <dbReference type="Proteomes" id="UP000001511"/>
    </source>
</evidence>
<keyword evidence="3" id="KW-1185">Reference proteome</keyword>
<dbReference type="Proteomes" id="UP000001511">
    <property type="component" value="Chromosome"/>
</dbReference>
<keyword evidence="1" id="KW-0812">Transmembrane</keyword>
<accession>D7E3G0</accession>
<sequence length="169" mass="19227">MAFNKNILSEILSSYPNFFSQLVFGFLLTIISSFTGASLILSFFIGIMGGVALGWFTAVNENKPQIPDVASNDGIDAALKYWLVFMFGFVFIGYSAPISILFGGFAAFGGGWIIAWWRSKEATKTQLSDDLVQVDIEYPDERRISRNKRISTRRFRRPSRSFSFRFWQK</sequence>
<dbReference type="OrthoDB" id="516185at2"/>
<keyword evidence="1" id="KW-1133">Transmembrane helix</keyword>
<dbReference type="EMBL" id="CP002059">
    <property type="protein sequence ID" value="ADI65129.1"/>
    <property type="molecule type" value="Genomic_DNA"/>
</dbReference>
<evidence type="ECO:0000256" key="1">
    <source>
        <dbReference type="SAM" id="Phobius"/>
    </source>
</evidence>
<feature type="transmembrane region" description="Helical" evidence="1">
    <location>
        <begin position="100"/>
        <end position="117"/>
    </location>
</feature>
<proteinExistence type="predicted"/>
<name>D7E3G0_NOSA0</name>
<gene>
    <name evidence="2" type="ordered locus">Aazo_3521</name>
</gene>
<keyword evidence="1" id="KW-0472">Membrane</keyword>
<dbReference type="eggNOG" id="ENOG50324Q2">
    <property type="taxonomic scope" value="Bacteria"/>
</dbReference>
<dbReference type="RefSeq" id="WP_013192143.1">
    <property type="nucleotide sequence ID" value="NC_014248.1"/>
</dbReference>
<protein>
    <submittedName>
        <fullName evidence="2">Uncharacterized protein</fullName>
    </submittedName>
</protein>
<dbReference type="AlphaFoldDB" id="D7E3G0"/>
<organism evidence="2 3">
    <name type="scientific">Nostoc azollae (strain 0708)</name>
    <name type="common">Anabaena azollae (strain 0708)</name>
    <dbReference type="NCBI Taxonomy" id="551115"/>
    <lineage>
        <taxon>Bacteria</taxon>
        <taxon>Bacillati</taxon>
        <taxon>Cyanobacteriota</taxon>
        <taxon>Cyanophyceae</taxon>
        <taxon>Nostocales</taxon>
        <taxon>Nostocaceae</taxon>
        <taxon>Trichormus</taxon>
    </lineage>
</organism>